<proteinExistence type="predicted"/>
<feature type="region of interest" description="Disordered" evidence="1">
    <location>
        <begin position="63"/>
        <end position="119"/>
    </location>
</feature>
<organism evidence="2 3">
    <name type="scientific">Riccia sorocarpa</name>
    <dbReference type="NCBI Taxonomy" id="122646"/>
    <lineage>
        <taxon>Eukaryota</taxon>
        <taxon>Viridiplantae</taxon>
        <taxon>Streptophyta</taxon>
        <taxon>Embryophyta</taxon>
        <taxon>Marchantiophyta</taxon>
        <taxon>Marchantiopsida</taxon>
        <taxon>Marchantiidae</taxon>
        <taxon>Marchantiales</taxon>
        <taxon>Ricciaceae</taxon>
        <taxon>Riccia</taxon>
    </lineage>
</organism>
<evidence type="ECO:0000256" key="1">
    <source>
        <dbReference type="SAM" id="MobiDB-lite"/>
    </source>
</evidence>
<comment type="caution">
    <text evidence="2">The sequence shown here is derived from an EMBL/GenBank/DDBJ whole genome shotgun (WGS) entry which is preliminary data.</text>
</comment>
<accession>A0ABD3HZI2</accession>
<protein>
    <submittedName>
        <fullName evidence="2">Uncharacterized protein</fullName>
    </submittedName>
</protein>
<evidence type="ECO:0000313" key="3">
    <source>
        <dbReference type="Proteomes" id="UP001633002"/>
    </source>
</evidence>
<gene>
    <name evidence="2" type="ORF">R1sor_010427</name>
</gene>
<reference evidence="2 3" key="1">
    <citation type="submission" date="2024-09" db="EMBL/GenBank/DDBJ databases">
        <title>Chromosome-scale assembly of Riccia sorocarpa.</title>
        <authorList>
            <person name="Paukszto L."/>
        </authorList>
    </citation>
    <scope>NUCLEOTIDE SEQUENCE [LARGE SCALE GENOMIC DNA]</scope>
    <source>
        <strain evidence="2">LP-2024</strain>
        <tissue evidence="2">Aerial parts of the thallus</tissue>
    </source>
</reference>
<dbReference type="Proteomes" id="UP001633002">
    <property type="component" value="Unassembled WGS sequence"/>
</dbReference>
<evidence type="ECO:0000313" key="2">
    <source>
        <dbReference type="EMBL" id="KAL3696351.1"/>
    </source>
</evidence>
<feature type="compositionally biased region" description="Pro residues" evidence="1">
    <location>
        <begin position="101"/>
        <end position="119"/>
    </location>
</feature>
<dbReference type="AlphaFoldDB" id="A0ABD3HZI2"/>
<name>A0ABD3HZI2_9MARC</name>
<feature type="region of interest" description="Disordered" evidence="1">
    <location>
        <begin position="1"/>
        <end position="21"/>
    </location>
</feature>
<sequence length="119" mass="12870">MGPPGNRPIRRNNTWTSSEKLGGRHTTLNVWKRATNHACNEGGDNGENCWTFQSSSIGKTILRSGKDHPTNEDAANVDSYSQERNMLVQAPESGVGTPGYNPVPSPGYNPQPIPGRQPG</sequence>
<keyword evidence="3" id="KW-1185">Reference proteome</keyword>
<dbReference type="EMBL" id="JBJQOH010000002">
    <property type="protein sequence ID" value="KAL3696351.1"/>
    <property type="molecule type" value="Genomic_DNA"/>
</dbReference>